<evidence type="ECO:0000256" key="4">
    <source>
        <dbReference type="ARBA" id="ARBA00022989"/>
    </source>
</evidence>
<feature type="coiled-coil region" evidence="6">
    <location>
        <begin position="163"/>
        <end position="193"/>
    </location>
</feature>
<dbReference type="SUPFAM" id="SSF82866">
    <property type="entry name" value="Multidrug efflux transporter AcrB transmembrane domain"/>
    <property type="match status" value="2"/>
</dbReference>
<feature type="transmembrane region" description="Helical" evidence="7">
    <location>
        <begin position="740"/>
        <end position="760"/>
    </location>
</feature>
<feature type="transmembrane region" description="Helical" evidence="7">
    <location>
        <begin position="317"/>
        <end position="336"/>
    </location>
</feature>
<keyword evidence="2" id="KW-1003">Cell membrane</keyword>
<feature type="transmembrane region" description="Helical" evidence="7">
    <location>
        <begin position="363"/>
        <end position="385"/>
    </location>
</feature>
<feature type="transmembrane region" description="Helical" evidence="7">
    <location>
        <begin position="391"/>
        <end position="414"/>
    </location>
</feature>
<dbReference type="InterPro" id="IPR004869">
    <property type="entry name" value="MMPL_dom"/>
</dbReference>
<feature type="transmembrane region" description="Helical" evidence="7">
    <location>
        <begin position="470"/>
        <end position="491"/>
    </location>
</feature>
<dbReference type="RefSeq" id="WP_345444119.1">
    <property type="nucleotide sequence ID" value="NZ_BAABKP010000001.1"/>
</dbReference>
<evidence type="ECO:0000256" key="7">
    <source>
        <dbReference type="SAM" id="Phobius"/>
    </source>
</evidence>
<evidence type="ECO:0000256" key="1">
    <source>
        <dbReference type="ARBA" id="ARBA00004651"/>
    </source>
</evidence>
<evidence type="ECO:0000256" key="2">
    <source>
        <dbReference type="ARBA" id="ARBA00022475"/>
    </source>
</evidence>
<comment type="caution">
    <text evidence="9">The sequence shown here is derived from an EMBL/GenBank/DDBJ whole genome shotgun (WGS) entry which is preliminary data.</text>
</comment>
<protein>
    <submittedName>
        <fullName evidence="9">MMPL family transporter</fullName>
    </submittedName>
</protein>
<dbReference type="Proteomes" id="UP001500187">
    <property type="component" value="Unassembled WGS sequence"/>
</dbReference>
<dbReference type="PANTHER" id="PTHR33406">
    <property type="entry name" value="MEMBRANE PROTEIN MJ1562-RELATED"/>
    <property type="match status" value="1"/>
</dbReference>
<feature type="transmembrane region" description="Helical" evidence="7">
    <location>
        <begin position="689"/>
        <end position="711"/>
    </location>
</feature>
<feature type="domain" description="SSD" evidence="8">
    <location>
        <begin position="266"/>
        <end position="413"/>
    </location>
</feature>
<dbReference type="PANTHER" id="PTHR33406:SF13">
    <property type="entry name" value="MEMBRANE PROTEIN YDFJ"/>
    <property type="match status" value="1"/>
</dbReference>
<dbReference type="Gene3D" id="1.20.1640.10">
    <property type="entry name" value="Multidrug efflux transporter AcrB transmembrane domain"/>
    <property type="match status" value="2"/>
</dbReference>
<keyword evidence="5 7" id="KW-0472">Membrane</keyword>
<proteinExistence type="predicted"/>
<gene>
    <name evidence="9" type="ORF">GCM10023352_04040</name>
</gene>
<evidence type="ECO:0000313" key="10">
    <source>
        <dbReference type="Proteomes" id="UP001500187"/>
    </source>
</evidence>
<evidence type="ECO:0000256" key="3">
    <source>
        <dbReference type="ARBA" id="ARBA00022692"/>
    </source>
</evidence>
<keyword evidence="10" id="KW-1185">Reference proteome</keyword>
<dbReference type="PROSITE" id="PS50156">
    <property type="entry name" value="SSD"/>
    <property type="match status" value="1"/>
</dbReference>
<dbReference type="InterPro" id="IPR000731">
    <property type="entry name" value="SSD"/>
</dbReference>
<dbReference type="InterPro" id="IPR050545">
    <property type="entry name" value="Mycobact_MmpL"/>
</dbReference>
<organism evidence="9 10">
    <name type="scientific">Rothia endophytica</name>
    <dbReference type="NCBI Taxonomy" id="1324766"/>
    <lineage>
        <taxon>Bacteria</taxon>
        <taxon>Bacillati</taxon>
        <taxon>Actinomycetota</taxon>
        <taxon>Actinomycetes</taxon>
        <taxon>Micrococcales</taxon>
        <taxon>Micrococcaceae</taxon>
        <taxon>Rothia</taxon>
    </lineage>
</organism>
<feature type="transmembrane region" description="Helical" evidence="7">
    <location>
        <begin position="625"/>
        <end position="644"/>
    </location>
</feature>
<feature type="transmembrane region" description="Helical" evidence="7">
    <location>
        <begin position="651"/>
        <end position="677"/>
    </location>
</feature>
<dbReference type="Pfam" id="PF03176">
    <property type="entry name" value="MMPL"/>
    <property type="match status" value="2"/>
</dbReference>
<comment type="subcellular location">
    <subcellularLocation>
        <location evidence="1">Cell membrane</location>
        <topology evidence="1">Multi-pass membrane protein</topology>
    </subcellularLocation>
</comment>
<sequence>MTGALRALGFFVARHARATVSVWLLLLVLAGVGALTLSKGATAQYTIPGAAFTTVQEDLQAKIPEKGVARGQIIIESSTGFSPNQREAVAEALTSAAELPDIVGVLDPFATAEKRDDVEEGLEVARPQLAEARTQLEQGKAAAAAARSALPEGLSEEAIADIAPELLAQEKELERAEVNLKREEDSLVTGERELALSGETDTISADGTAALVTLALSKDPNSLTPQERENIFATFNVLEDQGMTVNYSYELASDVSGVVGASEALGLTVAFLVLLVTLGTVLAAGLPLILALVGAGVGVGFVYASTAFVGMTATDPVLALMLGLGVGIDYALLILYRFREELISGQAIQEAVADANSTAGHSVLFAGLTNIIALAALTLTGLPFLSIMGLAGAFAVALVITSSLTLVPAVLSLLGYRVLTKKQRETASCSQPAHKDTQHLPQNRREAVAQLESARGGWGGFVTRRPVSMILLSLAILLIAIIPTASLRLGLPDGSYQTPDSTAFAAYNSISEHFGEGANGPIYAKVTLAVPTDEDRLRAVALDVADRLTTKDIDSIAIGAISKDQSTALLAFFPAEGPSADSTAETVHSMVEKIEATEKATATTVGLTGQTVANLQISERISSSVPLYLGVVISLCLVLMAFVFRSLLVPLMATIGFLLSTLASFGAVVAVYQWGWLGDFFGVTQPGPILAFLPILLIGILFGLSVDYQIFIVSGMRDAHRAGHLAQDAVLLGYRQGGRVVTACGVIMIAVFAGFIFSHLTAVRPIGFALALGVAMDAFLIRTTFIPATMYLLGEKAWYWPFGAKEGGTQEESPKHVAQ</sequence>
<reference evidence="10" key="1">
    <citation type="journal article" date="2019" name="Int. J. Syst. Evol. Microbiol.">
        <title>The Global Catalogue of Microorganisms (GCM) 10K type strain sequencing project: providing services to taxonomists for standard genome sequencing and annotation.</title>
        <authorList>
            <consortium name="The Broad Institute Genomics Platform"/>
            <consortium name="The Broad Institute Genome Sequencing Center for Infectious Disease"/>
            <person name="Wu L."/>
            <person name="Ma J."/>
        </authorList>
    </citation>
    <scope>NUCLEOTIDE SEQUENCE [LARGE SCALE GENOMIC DNA]</scope>
    <source>
        <strain evidence="10">JCM 18541</strain>
    </source>
</reference>
<accession>A0ABP9B285</accession>
<dbReference type="EMBL" id="BAABKP010000001">
    <property type="protein sequence ID" value="GAA4789356.1"/>
    <property type="molecule type" value="Genomic_DNA"/>
</dbReference>
<evidence type="ECO:0000313" key="9">
    <source>
        <dbReference type="EMBL" id="GAA4789356.1"/>
    </source>
</evidence>
<feature type="transmembrane region" description="Helical" evidence="7">
    <location>
        <begin position="264"/>
        <end position="282"/>
    </location>
</feature>
<name>A0ABP9B285_9MICC</name>
<evidence type="ECO:0000259" key="8">
    <source>
        <dbReference type="PROSITE" id="PS50156"/>
    </source>
</evidence>
<evidence type="ECO:0000256" key="5">
    <source>
        <dbReference type="ARBA" id="ARBA00023136"/>
    </source>
</evidence>
<keyword evidence="6" id="KW-0175">Coiled coil</keyword>
<keyword evidence="3 7" id="KW-0812">Transmembrane</keyword>
<evidence type="ECO:0000256" key="6">
    <source>
        <dbReference type="SAM" id="Coils"/>
    </source>
</evidence>
<feature type="transmembrane region" description="Helical" evidence="7">
    <location>
        <begin position="766"/>
        <end position="793"/>
    </location>
</feature>
<keyword evidence="4 7" id="KW-1133">Transmembrane helix</keyword>